<dbReference type="CDD" id="cd03469">
    <property type="entry name" value="Rieske_RO_Alpha_N"/>
    <property type="match status" value="1"/>
</dbReference>
<keyword evidence="7" id="KW-0411">Iron-sulfur</keyword>
<reference evidence="9 10" key="1">
    <citation type="submission" date="2016-01" db="EMBL/GenBank/DDBJ databases">
        <authorList>
            <person name="Oliw E.H."/>
        </authorList>
    </citation>
    <scope>NUCLEOTIDE SEQUENCE [LARGE SCALE GENOMIC DNA]</scope>
    <source>
        <strain evidence="9">LMG 27134</strain>
    </source>
</reference>
<dbReference type="PROSITE" id="PS51296">
    <property type="entry name" value="RIESKE"/>
    <property type="match status" value="1"/>
</dbReference>
<dbReference type="CDD" id="cd08885">
    <property type="entry name" value="RHO_alpha_C_1"/>
    <property type="match status" value="1"/>
</dbReference>
<evidence type="ECO:0000256" key="7">
    <source>
        <dbReference type="ARBA" id="ARBA00023014"/>
    </source>
</evidence>
<keyword evidence="4" id="KW-0479">Metal-binding</keyword>
<dbReference type="Proteomes" id="UP000054683">
    <property type="component" value="Unassembled WGS sequence"/>
</dbReference>
<keyword evidence="9" id="KW-0223">Dioxygenase</keyword>
<dbReference type="SUPFAM" id="SSF55961">
    <property type="entry name" value="Bet v1-like"/>
    <property type="match status" value="1"/>
</dbReference>
<name>A0A158J413_9BURK</name>
<accession>A0A158J413</accession>
<comment type="similarity">
    <text evidence="2">Belongs to the bacterial ring-hydroxylating dioxygenase alpha subunit family.</text>
</comment>
<dbReference type="InterPro" id="IPR036922">
    <property type="entry name" value="Rieske_2Fe-2S_sf"/>
</dbReference>
<dbReference type="RefSeq" id="WP_082913721.1">
    <property type="nucleotide sequence ID" value="NZ_FCOK02000071.1"/>
</dbReference>
<dbReference type="OrthoDB" id="9790995at2"/>
<dbReference type="SUPFAM" id="SSF50022">
    <property type="entry name" value="ISP domain"/>
    <property type="match status" value="1"/>
</dbReference>
<feature type="domain" description="Rieske" evidence="8">
    <location>
        <begin position="66"/>
        <end position="173"/>
    </location>
</feature>
<dbReference type="Pfam" id="PF00848">
    <property type="entry name" value="Ring_hydroxyl_A"/>
    <property type="match status" value="1"/>
</dbReference>
<gene>
    <name evidence="9" type="ORF">AWB69_07148</name>
</gene>
<evidence type="ECO:0000256" key="2">
    <source>
        <dbReference type="ARBA" id="ARBA00008751"/>
    </source>
</evidence>
<evidence type="ECO:0000313" key="10">
    <source>
        <dbReference type="Proteomes" id="UP000054683"/>
    </source>
</evidence>
<evidence type="ECO:0000256" key="1">
    <source>
        <dbReference type="ARBA" id="ARBA00001962"/>
    </source>
</evidence>
<dbReference type="InterPro" id="IPR015879">
    <property type="entry name" value="Ring_hydroxy_dOase_asu_C_dom"/>
</dbReference>
<dbReference type="InterPro" id="IPR001663">
    <property type="entry name" value="Rng_hydr_dOase-A"/>
</dbReference>
<dbReference type="GO" id="GO:0005506">
    <property type="term" value="F:iron ion binding"/>
    <property type="evidence" value="ECO:0007669"/>
    <property type="project" value="InterPro"/>
</dbReference>
<proteinExistence type="inferred from homology"/>
<dbReference type="Gene3D" id="2.102.10.10">
    <property type="entry name" value="Rieske [2Fe-2S] iron-sulphur domain"/>
    <property type="match status" value="1"/>
</dbReference>
<evidence type="ECO:0000256" key="5">
    <source>
        <dbReference type="ARBA" id="ARBA00023002"/>
    </source>
</evidence>
<dbReference type="GO" id="GO:0051537">
    <property type="term" value="F:2 iron, 2 sulfur cluster binding"/>
    <property type="evidence" value="ECO:0007669"/>
    <property type="project" value="UniProtKB-KW"/>
</dbReference>
<sequence length="392" mass="44026">MGSSTASSAAASITASTASGAGLDIVRQLQANCERPFSDARSMPPAVYTSPDFLALEQERIFRREWLCVGRASALAEAGDYLTAEIDGQPIVVLRDEHLALKAFSNVCLHRMSVLLEGRGNTRRIVCPYHAWNYTLDGQLHGAPMMERQSGFCKENYRLPTVRCEAWQGWIYVTLDPEAQPVAEQLAALTDLIADYGMTDYKETFYEEHVWNTNWKILAENFMESYHLPMLHRATVGPHSRLDEMECPPGSDAFNYHWITKEASLPIGQAHPDNQRLQGHWRKTTALLAIYPTHLVTLTPGYFWYLVLQPLGISRVHIRFGGGLAPEFIADPLATQYMASLKELLDAVNEEDRRGVQAVFRGVQAPLAKPGHLSHLERPNYDFAHYLAQQLA</sequence>
<protein>
    <submittedName>
        <fullName evidence="9">Putative dioxygenase</fullName>
    </submittedName>
</protein>
<evidence type="ECO:0000256" key="6">
    <source>
        <dbReference type="ARBA" id="ARBA00023004"/>
    </source>
</evidence>
<dbReference type="PANTHER" id="PTHR43756:SF5">
    <property type="entry name" value="CHOLINE MONOOXYGENASE, CHLOROPLASTIC"/>
    <property type="match status" value="1"/>
</dbReference>
<evidence type="ECO:0000259" key="8">
    <source>
        <dbReference type="PROSITE" id="PS51296"/>
    </source>
</evidence>
<dbReference type="PANTHER" id="PTHR43756">
    <property type="entry name" value="CHOLINE MONOOXYGENASE, CHLOROPLASTIC"/>
    <property type="match status" value="1"/>
</dbReference>
<keyword evidence="6" id="KW-0408">Iron</keyword>
<dbReference type="InterPro" id="IPR017941">
    <property type="entry name" value="Rieske_2Fe-2S"/>
</dbReference>
<evidence type="ECO:0000256" key="4">
    <source>
        <dbReference type="ARBA" id="ARBA00022723"/>
    </source>
</evidence>
<dbReference type="Gene3D" id="3.90.380.10">
    <property type="entry name" value="Naphthalene 1,2-dioxygenase Alpha Subunit, Chain A, domain 1"/>
    <property type="match status" value="1"/>
</dbReference>
<dbReference type="Pfam" id="PF00355">
    <property type="entry name" value="Rieske"/>
    <property type="match status" value="1"/>
</dbReference>
<evidence type="ECO:0000256" key="3">
    <source>
        <dbReference type="ARBA" id="ARBA00022714"/>
    </source>
</evidence>
<dbReference type="EMBL" id="FCOK02000071">
    <property type="protein sequence ID" value="SAL63692.1"/>
    <property type="molecule type" value="Genomic_DNA"/>
</dbReference>
<organism evidence="9 10">
    <name type="scientific">Caballeronia udeis</name>
    <dbReference type="NCBI Taxonomy" id="1232866"/>
    <lineage>
        <taxon>Bacteria</taxon>
        <taxon>Pseudomonadati</taxon>
        <taxon>Pseudomonadota</taxon>
        <taxon>Betaproteobacteria</taxon>
        <taxon>Burkholderiales</taxon>
        <taxon>Burkholderiaceae</taxon>
        <taxon>Caballeronia</taxon>
    </lineage>
</organism>
<comment type="cofactor">
    <cofactor evidence="1">
        <name>Fe cation</name>
        <dbReference type="ChEBI" id="CHEBI:24875"/>
    </cofactor>
</comment>
<dbReference type="AlphaFoldDB" id="A0A158J413"/>
<keyword evidence="3" id="KW-0001">2Fe-2S</keyword>
<evidence type="ECO:0000313" key="9">
    <source>
        <dbReference type="EMBL" id="SAL63692.1"/>
    </source>
</evidence>
<dbReference type="PRINTS" id="PR00090">
    <property type="entry name" value="RNGDIOXGNASE"/>
</dbReference>
<dbReference type="GO" id="GO:0051213">
    <property type="term" value="F:dioxygenase activity"/>
    <property type="evidence" value="ECO:0007669"/>
    <property type="project" value="UniProtKB-KW"/>
</dbReference>
<keyword evidence="5" id="KW-0560">Oxidoreductase</keyword>